<protein>
    <submittedName>
        <fullName evidence="2">Uncharacterized protein</fullName>
    </submittedName>
</protein>
<gene>
    <name evidence="2" type="ORF">DB32_001458</name>
</gene>
<evidence type="ECO:0000313" key="2">
    <source>
        <dbReference type="EMBL" id="AKF04309.1"/>
    </source>
</evidence>
<feature type="region of interest" description="Disordered" evidence="1">
    <location>
        <begin position="1"/>
        <end position="87"/>
    </location>
</feature>
<reference evidence="2 3" key="1">
    <citation type="submission" date="2015-03" db="EMBL/GenBank/DDBJ databases">
        <title>Genome assembly of Sandaracinus amylolyticus DSM 53668.</title>
        <authorList>
            <person name="Sharma G."/>
            <person name="Subramanian S."/>
        </authorList>
    </citation>
    <scope>NUCLEOTIDE SEQUENCE [LARGE SCALE GENOMIC DNA]</scope>
    <source>
        <strain evidence="2 3">DSM 53668</strain>
    </source>
</reference>
<organism evidence="2 3">
    <name type="scientific">Sandaracinus amylolyticus</name>
    <dbReference type="NCBI Taxonomy" id="927083"/>
    <lineage>
        <taxon>Bacteria</taxon>
        <taxon>Pseudomonadati</taxon>
        <taxon>Myxococcota</taxon>
        <taxon>Polyangia</taxon>
        <taxon>Polyangiales</taxon>
        <taxon>Sandaracinaceae</taxon>
        <taxon>Sandaracinus</taxon>
    </lineage>
</organism>
<dbReference type="EMBL" id="CP011125">
    <property type="protein sequence ID" value="AKF04309.1"/>
    <property type="molecule type" value="Genomic_DNA"/>
</dbReference>
<feature type="compositionally biased region" description="Basic residues" evidence="1">
    <location>
        <begin position="78"/>
        <end position="87"/>
    </location>
</feature>
<feature type="compositionally biased region" description="Basic and acidic residues" evidence="1">
    <location>
        <begin position="23"/>
        <end position="38"/>
    </location>
</feature>
<dbReference type="AlphaFoldDB" id="A0A0F6SDZ6"/>
<dbReference type="STRING" id="927083.DB32_001458"/>
<evidence type="ECO:0000313" key="3">
    <source>
        <dbReference type="Proteomes" id="UP000034883"/>
    </source>
</evidence>
<evidence type="ECO:0000256" key="1">
    <source>
        <dbReference type="SAM" id="MobiDB-lite"/>
    </source>
</evidence>
<dbReference type="KEGG" id="samy:DB32_001458"/>
<sequence>MDALEQRAHEHRRQTEAQSGRDSIVDEREKPIGLHHGDSGAAFDLGDRQDHPSSRRERLEQRPIRVVDSAPQLFERFRAHRDRSSRR</sequence>
<keyword evidence="3" id="KW-1185">Reference proteome</keyword>
<feature type="compositionally biased region" description="Basic and acidic residues" evidence="1">
    <location>
        <begin position="45"/>
        <end position="65"/>
    </location>
</feature>
<dbReference type="Proteomes" id="UP000034883">
    <property type="component" value="Chromosome"/>
</dbReference>
<name>A0A0F6SDZ6_9BACT</name>
<proteinExistence type="predicted"/>
<accession>A0A0F6SDZ6</accession>